<feature type="compositionally biased region" description="Polar residues" evidence="11">
    <location>
        <begin position="263"/>
        <end position="281"/>
    </location>
</feature>
<feature type="region of interest" description="Disordered" evidence="11">
    <location>
        <begin position="263"/>
        <end position="297"/>
    </location>
</feature>
<dbReference type="SMART" id="SM00698">
    <property type="entry name" value="MORN"/>
    <property type="match status" value="7"/>
</dbReference>
<dbReference type="InterPro" id="IPR003409">
    <property type="entry name" value="MORN"/>
</dbReference>
<feature type="compositionally biased region" description="Basic residues" evidence="11">
    <location>
        <begin position="1515"/>
        <end position="1525"/>
    </location>
</feature>
<dbReference type="GO" id="GO:0030314">
    <property type="term" value="C:junctional membrane complex"/>
    <property type="evidence" value="ECO:0007669"/>
    <property type="project" value="InterPro"/>
</dbReference>
<name>A0AAE1ZK92_SCHME</name>
<keyword evidence="13" id="KW-1185">Reference proteome</keyword>
<evidence type="ECO:0000256" key="9">
    <source>
        <dbReference type="ARBA" id="ARBA00022989"/>
    </source>
</evidence>
<reference evidence="12" key="1">
    <citation type="submission" date="2022-04" db="EMBL/GenBank/DDBJ databases">
        <authorList>
            <person name="Xu L."/>
            <person name="Lv Z."/>
        </authorList>
    </citation>
    <scope>NUCLEOTIDE SEQUENCE</scope>
    <source>
        <strain evidence="12">LV_2022a</strain>
    </source>
</reference>
<keyword evidence="7" id="KW-0677">Repeat</keyword>
<dbReference type="PANTHER" id="PTHR23085:SF16">
    <property type="entry name" value="GH28348P"/>
    <property type="match status" value="1"/>
</dbReference>
<evidence type="ECO:0000256" key="3">
    <source>
        <dbReference type="ARBA" id="ARBA00004236"/>
    </source>
</evidence>
<feature type="region of interest" description="Disordered" evidence="11">
    <location>
        <begin position="1515"/>
        <end position="1547"/>
    </location>
</feature>
<comment type="caution">
    <text evidence="12">The sequence shown here is derived from an EMBL/GenBank/DDBJ whole genome shotgun (WGS) entry which is preliminary data.</text>
</comment>
<evidence type="ECO:0000256" key="8">
    <source>
        <dbReference type="ARBA" id="ARBA00022824"/>
    </source>
</evidence>
<reference evidence="12" key="2">
    <citation type="journal article" date="2023" name="Infect Dis Poverty">
        <title>Chromosome-scale genome of the human blood fluke Schistosoma mekongi and its implications for public health.</title>
        <authorList>
            <person name="Zhou M."/>
            <person name="Xu L."/>
            <person name="Xu D."/>
            <person name="Chen W."/>
            <person name="Khan J."/>
            <person name="Hu Y."/>
            <person name="Huang H."/>
            <person name="Wei H."/>
            <person name="Zhang Y."/>
            <person name="Chusongsang P."/>
            <person name="Tanasarnprasert K."/>
            <person name="Hu X."/>
            <person name="Limpanont Y."/>
            <person name="Lv Z."/>
        </authorList>
    </citation>
    <scope>NUCLEOTIDE SEQUENCE</scope>
    <source>
        <strain evidence="12">LV_2022a</strain>
    </source>
</reference>
<sequence length="1807" mass="204442">MNTDGGRFDFNDGGTYIGNWLQGSAHGLGLATGPNGVGEYSGEWNLGFETCGVYLWPNGNMYAGTWIKGKRHGDGVQVRGKWIYQGEFNAGSFGQYGVKTSINSQAKYEGSWSLNRFEGFGIETCADGSIYAGAWSKGFRHGLGVRKSFISYKTSTSSENSINTSTNTTEIGVTTSTTVTTPTLPTECIHDVEINNNIDPNKKTHHLTSQSPKTSDKRHSSTVNLQSKESISVSRKAVIGRAIMRRLKKQHSAIELGRSINNNQSISFNGTTTPKTTSPIQSKKLPAASNEQPTNSINEEQTKKKLNDTHHEHIDYSINNEQLISVIEIYSGEWFQDQRSGYGIAERSNGFVYIGEWIRNQKHGYGIIINPNGTRDEGQFQANNLINKINRKSKLHLVRQTKLKECVEDALIRAESAAKQAKLIASEEAKERALKARKSADLAITIIQKALHLSNQARELAFQLEPQFHQPGIEWRKKCQFEMNFNDDFNEQTNSSTLYMSNSHVNIFPEHQVTVSITQSTSSSTSSSSSSSAAAAGASSSDTIMTMMTSQLNENDQQIDQQITNNHIQQVHSNQSELDSIIKPSIFSLMNRHDLKLSSQQHQHTNQIKRKFFHKLISHDSSTLNSIDQIDDLLLTDTFERFAHYNNNPKFYRFVKPITQPISSSSSSSSSTTTTTPTTTATTTTPSTVTSIIMNNELIRPLSAPYKTNMNELTMDKVIMKRNYSPNDRTISPLKEVSNEDVEQNQSIESIKRNNVDMLNKQLSSSLSDISSMCKASKNSFMNNLRNLSPYQHQQHSMKSLTTNTKLSNSHRSTSELFKTTLSNNNNVKNYSPSTSSSDIGSLNRIENNNNSKLITSYQSMNKMKSDYSQLIPFTISQSVQSNIKQDLYTIQSSQQKMLPTKVNVTTIVNSQLNQHPPKLGMNSTQDSGYLSMDPNESRSFSIQTFNHSITCHTSDTLLESHMNDNDLAKKHINNTIPVSLTTVYTSLLQPQLITSYGRNSNCLQSEVLPSNSFQYSMSLSPKAKKFKAQIINNEEDGISLKSHLIKRQMISARRKLSTSPRRLYRSDGSYPTLINKTSRSHTTQHYSLKGNTDLQLKQMKVQLKSSSNIPMHQLSSLQQYTNTSMQSNQLRNNVIHDIDNEKSQFNLSTIQSTPYYHTLNTDSMLNEFNSNQIKQFPMNFNWLQSTNELNSQWDHIKSSNVNHYQRIPIVYTSNWNDDVDDDDDKMLNNTSDVLLSPEDNVDDDDDDDDNDIYVDNSTLYKISTIPSDYHSLERYTSSLQSQRLHDDQRVMRDHSTRSNIKPYILHHSNYYQNLHHLPINKLASSMVTDEDTDTINYDRYKSIEYMKQPSSQRIPCELYDPIIIDSRKINIKRSNHQDYNRYKIDKNTLDNINFNFQPSSSPSTLSLISTTSTSSLSSASSASSSSSSTSTLLSTPTLSFVNTNSICPSKYVSTPLTSANVLWSQAMNPFYLRNSMYTGSLKQFPRKILQSTHPNYLSYSLTDKQFHSLYNQRKFHHHHHHHHQQQQQQPQPQQQPPPQQQQEQQFQLLHHQPDYSIFKFNKKQTILNNNERKYSTIPLDRTMLIKQRPITKIDNKKIILTNIDDTLISSFSSSSSSSPAPPPPPPPPPLPHYSITPTSIDMINNENWLQHTMQSNEIHLHTNDLNQGIPLTIKDEALINQYHRRISWPHTLYEFIPETCSDEYSNSTVTVTNIDSKKAKLEVSSVIVDLNRSPVVSMSSPLPPPPPPTTITSSTASMKTNNEDLLPPLDDIEESNNQLINDLFQHSLEVLIALIKYHSEVMTATI</sequence>
<proteinExistence type="inferred from homology"/>
<accession>A0AAE1ZK92</accession>
<feature type="region of interest" description="Disordered" evidence="11">
    <location>
        <begin position="824"/>
        <end position="844"/>
    </location>
</feature>
<dbReference type="Proteomes" id="UP001292079">
    <property type="component" value="Unassembled WGS sequence"/>
</dbReference>
<feature type="region of interest" description="Disordered" evidence="11">
    <location>
        <begin position="1057"/>
        <end position="1082"/>
    </location>
</feature>
<dbReference type="PANTHER" id="PTHR23085">
    <property type="entry name" value="GH28348P"/>
    <property type="match status" value="1"/>
</dbReference>
<evidence type="ECO:0000313" key="13">
    <source>
        <dbReference type="Proteomes" id="UP001292079"/>
    </source>
</evidence>
<evidence type="ECO:0000256" key="2">
    <source>
        <dbReference type="ARBA" id="ARBA00004184"/>
    </source>
</evidence>
<evidence type="ECO:0000256" key="1">
    <source>
        <dbReference type="ARBA" id="ARBA00004163"/>
    </source>
</evidence>
<feature type="region of interest" description="Disordered" evidence="11">
    <location>
        <begin position="661"/>
        <end position="687"/>
    </location>
</feature>
<evidence type="ECO:0000313" key="12">
    <source>
        <dbReference type="EMBL" id="KAK4474884.1"/>
    </source>
</evidence>
<feature type="compositionally biased region" description="Low complexity" evidence="11">
    <location>
        <begin position="520"/>
        <end position="539"/>
    </location>
</feature>
<evidence type="ECO:0000256" key="10">
    <source>
        <dbReference type="ARBA" id="ARBA00023136"/>
    </source>
</evidence>
<evidence type="ECO:0000256" key="7">
    <source>
        <dbReference type="ARBA" id="ARBA00022737"/>
    </source>
</evidence>
<feature type="compositionally biased region" description="Acidic residues" evidence="11">
    <location>
        <begin position="1240"/>
        <end position="1250"/>
    </location>
</feature>
<evidence type="ECO:0000256" key="5">
    <source>
        <dbReference type="ARBA" id="ARBA00022475"/>
    </source>
</evidence>
<feature type="region of interest" description="Disordered" evidence="11">
    <location>
        <begin position="1611"/>
        <end position="1635"/>
    </location>
</feature>
<comment type="subcellular location">
    <subcellularLocation>
        <location evidence="3">Cell membrane</location>
    </subcellularLocation>
    <subcellularLocation>
        <location evidence="2">Endomembrane system</location>
        <topology evidence="2">Peripheral membrane protein</topology>
    </subcellularLocation>
    <subcellularLocation>
        <location evidence="1">Endoplasmic reticulum membrane</location>
        <topology evidence="1">Single-pass type IV membrane protein</topology>
    </subcellularLocation>
</comment>
<keyword evidence="9" id="KW-1133">Transmembrane helix</keyword>
<feature type="region of interest" description="Disordered" evidence="11">
    <location>
        <begin position="1223"/>
        <end position="1250"/>
    </location>
</feature>
<evidence type="ECO:0008006" key="14">
    <source>
        <dbReference type="Google" id="ProtNLM"/>
    </source>
</evidence>
<evidence type="ECO:0000256" key="6">
    <source>
        <dbReference type="ARBA" id="ARBA00022692"/>
    </source>
</evidence>
<keyword evidence="5" id="KW-1003">Cell membrane</keyword>
<feature type="region of interest" description="Disordered" evidence="11">
    <location>
        <begin position="519"/>
        <end position="539"/>
    </location>
</feature>
<dbReference type="SUPFAM" id="SSF82185">
    <property type="entry name" value="Histone H3 K4-specific methyltransferase SET7/9 N-terminal domain"/>
    <property type="match status" value="2"/>
</dbReference>
<evidence type="ECO:0000256" key="4">
    <source>
        <dbReference type="ARBA" id="ARBA00008599"/>
    </source>
</evidence>
<feature type="compositionally biased region" description="Polar residues" evidence="11">
    <location>
        <begin position="1073"/>
        <end position="1082"/>
    </location>
</feature>
<feature type="region of interest" description="Disordered" evidence="11">
    <location>
        <begin position="1737"/>
        <end position="1757"/>
    </location>
</feature>
<gene>
    <name evidence="12" type="ORF">MN116_000617</name>
</gene>
<dbReference type="GO" id="GO:0005886">
    <property type="term" value="C:plasma membrane"/>
    <property type="evidence" value="ECO:0007669"/>
    <property type="project" value="UniProtKB-SubCell"/>
</dbReference>
<dbReference type="InterPro" id="IPR017191">
    <property type="entry name" value="Junctophilin"/>
</dbReference>
<feature type="compositionally biased region" description="Pro residues" evidence="11">
    <location>
        <begin position="1620"/>
        <end position="1632"/>
    </location>
</feature>
<keyword evidence="8" id="KW-0256">Endoplasmic reticulum</keyword>
<dbReference type="Gene3D" id="2.20.110.10">
    <property type="entry name" value="Histone H3 K4-specific methyltransferase SET7/9 N-terminal domain"/>
    <property type="match status" value="1"/>
</dbReference>
<dbReference type="GO" id="GO:0005789">
    <property type="term" value="C:endoplasmic reticulum membrane"/>
    <property type="evidence" value="ECO:0007669"/>
    <property type="project" value="UniProtKB-SubCell"/>
</dbReference>
<feature type="compositionally biased region" description="Polar residues" evidence="11">
    <location>
        <begin position="221"/>
        <end position="231"/>
    </location>
</feature>
<evidence type="ECO:0000256" key="11">
    <source>
        <dbReference type="SAM" id="MobiDB-lite"/>
    </source>
</evidence>
<feature type="region of interest" description="Disordered" evidence="11">
    <location>
        <begin position="193"/>
        <end position="231"/>
    </location>
</feature>
<dbReference type="EMBL" id="JALJAT010000001">
    <property type="protein sequence ID" value="KAK4474884.1"/>
    <property type="molecule type" value="Genomic_DNA"/>
</dbReference>
<keyword evidence="10" id="KW-0472">Membrane</keyword>
<comment type="similarity">
    <text evidence="4">Belongs to the junctophilin family.</text>
</comment>
<protein>
    <recommendedName>
        <fullName evidence="14">Junctophilin</fullName>
    </recommendedName>
</protein>
<dbReference type="Pfam" id="PF02493">
    <property type="entry name" value="MORN"/>
    <property type="match status" value="7"/>
</dbReference>
<keyword evidence="6" id="KW-0812">Transmembrane</keyword>
<organism evidence="12 13">
    <name type="scientific">Schistosoma mekongi</name>
    <name type="common">Parasitic worm</name>
    <dbReference type="NCBI Taxonomy" id="38744"/>
    <lineage>
        <taxon>Eukaryota</taxon>
        <taxon>Metazoa</taxon>
        <taxon>Spiralia</taxon>
        <taxon>Lophotrochozoa</taxon>
        <taxon>Platyhelminthes</taxon>
        <taxon>Trematoda</taxon>
        <taxon>Digenea</taxon>
        <taxon>Strigeidida</taxon>
        <taxon>Schistosomatoidea</taxon>
        <taxon>Schistosomatidae</taxon>
        <taxon>Schistosoma</taxon>
    </lineage>
</organism>